<dbReference type="KEGG" id="cli:Clim_1434"/>
<dbReference type="STRING" id="290315.Clim_1434"/>
<dbReference type="PANTHER" id="PTHR43280">
    <property type="entry name" value="ARAC-FAMILY TRANSCRIPTIONAL REGULATOR"/>
    <property type="match status" value="1"/>
</dbReference>
<dbReference type="InterPro" id="IPR020449">
    <property type="entry name" value="Tscrpt_reg_AraC-type_HTH"/>
</dbReference>
<sequence>MFMSGLCKCKLTIDETYVNPKHDIPLARLENSFFEIAEFRDLGPEIVREHHRHDFFEILWSTSSTGSVHYIDFEPHPVEAGLMYLMAPGQVHAYTGRAPSGCFIAFSVDFFSSIMEPEFSILFNPFINSGISIPEDAQPSLQQLVDLMFLESRGKNDFCILLAYLKTFLLHIARLHREKNFSFDKNGKRMSLLFEMIEKHFRKERHAEFYASALGITPKRLNEILHEKFDVTLTRILHSRLILEAKREIAYGRKSFKEVSFELGFSDQSYFSRFFKAQTGYMPADFRKHIVSLSSTGNGLLPTK</sequence>
<dbReference type="InterPro" id="IPR037923">
    <property type="entry name" value="HTH-like"/>
</dbReference>
<dbReference type="SMART" id="SM00342">
    <property type="entry name" value="HTH_ARAC"/>
    <property type="match status" value="1"/>
</dbReference>
<evidence type="ECO:0000313" key="5">
    <source>
        <dbReference type="EMBL" id="ACD90494.1"/>
    </source>
</evidence>
<keyword evidence="2" id="KW-0238">DNA-binding</keyword>
<dbReference type="InterPro" id="IPR018060">
    <property type="entry name" value="HTH_AraC"/>
</dbReference>
<dbReference type="GO" id="GO:0043565">
    <property type="term" value="F:sequence-specific DNA binding"/>
    <property type="evidence" value="ECO:0007669"/>
    <property type="project" value="InterPro"/>
</dbReference>
<evidence type="ECO:0000256" key="3">
    <source>
        <dbReference type="ARBA" id="ARBA00023163"/>
    </source>
</evidence>
<protein>
    <submittedName>
        <fullName evidence="5">Transcriptional regulator, AraC family</fullName>
    </submittedName>
</protein>
<dbReference type="HOGENOM" id="CLU_000445_88_2_10"/>
<evidence type="ECO:0000259" key="4">
    <source>
        <dbReference type="PROSITE" id="PS01124"/>
    </source>
</evidence>
<proteinExistence type="predicted"/>
<evidence type="ECO:0000313" key="6">
    <source>
        <dbReference type="Proteomes" id="UP000008841"/>
    </source>
</evidence>
<dbReference type="PROSITE" id="PS01124">
    <property type="entry name" value="HTH_ARAC_FAMILY_2"/>
    <property type="match status" value="1"/>
</dbReference>
<dbReference type="Gene3D" id="1.10.10.60">
    <property type="entry name" value="Homeodomain-like"/>
    <property type="match status" value="1"/>
</dbReference>
<dbReference type="Proteomes" id="UP000008841">
    <property type="component" value="Chromosome"/>
</dbReference>
<feature type="domain" description="HTH araC/xylS-type" evidence="4">
    <location>
        <begin position="191"/>
        <end position="289"/>
    </location>
</feature>
<dbReference type="InterPro" id="IPR009057">
    <property type="entry name" value="Homeodomain-like_sf"/>
</dbReference>
<dbReference type="PANTHER" id="PTHR43280:SF32">
    <property type="entry name" value="TRANSCRIPTIONAL REGULATORY PROTEIN"/>
    <property type="match status" value="1"/>
</dbReference>
<organism evidence="5 6">
    <name type="scientific">Chlorobium limicola (strain DSM 245 / NBRC 103803 / 6330)</name>
    <dbReference type="NCBI Taxonomy" id="290315"/>
    <lineage>
        <taxon>Bacteria</taxon>
        <taxon>Pseudomonadati</taxon>
        <taxon>Chlorobiota</taxon>
        <taxon>Chlorobiia</taxon>
        <taxon>Chlorobiales</taxon>
        <taxon>Chlorobiaceae</taxon>
        <taxon>Chlorobium/Pelodictyon group</taxon>
        <taxon>Chlorobium</taxon>
    </lineage>
</organism>
<dbReference type="EMBL" id="CP001097">
    <property type="protein sequence ID" value="ACD90494.1"/>
    <property type="molecule type" value="Genomic_DNA"/>
</dbReference>
<evidence type="ECO:0000256" key="2">
    <source>
        <dbReference type="ARBA" id="ARBA00023125"/>
    </source>
</evidence>
<evidence type="ECO:0000256" key="1">
    <source>
        <dbReference type="ARBA" id="ARBA00023015"/>
    </source>
</evidence>
<dbReference type="PRINTS" id="PR00032">
    <property type="entry name" value="HTHARAC"/>
</dbReference>
<dbReference type="SUPFAM" id="SSF46689">
    <property type="entry name" value="Homeodomain-like"/>
    <property type="match status" value="1"/>
</dbReference>
<dbReference type="AlphaFoldDB" id="B3ED69"/>
<name>B3ED69_CHLL2</name>
<dbReference type="Pfam" id="PF12833">
    <property type="entry name" value="HTH_18"/>
    <property type="match status" value="1"/>
</dbReference>
<keyword evidence="1" id="KW-0805">Transcription regulation</keyword>
<dbReference type="SUPFAM" id="SSF51215">
    <property type="entry name" value="Regulatory protein AraC"/>
    <property type="match status" value="1"/>
</dbReference>
<dbReference type="eggNOG" id="COG2207">
    <property type="taxonomic scope" value="Bacteria"/>
</dbReference>
<keyword evidence="3" id="KW-0804">Transcription</keyword>
<dbReference type="GO" id="GO:0003700">
    <property type="term" value="F:DNA-binding transcription factor activity"/>
    <property type="evidence" value="ECO:0007669"/>
    <property type="project" value="InterPro"/>
</dbReference>
<accession>B3ED69</accession>
<reference evidence="5 6" key="1">
    <citation type="submission" date="2008-05" db="EMBL/GenBank/DDBJ databases">
        <title>Complete sequence of Chlorobium limicola DSM 245.</title>
        <authorList>
            <consortium name="US DOE Joint Genome Institute"/>
            <person name="Lucas S."/>
            <person name="Copeland A."/>
            <person name="Lapidus A."/>
            <person name="Glavina del Rio T."/>
            <person name="Dalin E."/>
            <person name="Tice H."/>
            <person name="Bruce D."/>
            <person name="Goodwin L."/>
            <person name="Pitluck S."/>
            <person name="Schmutz J."/>
            <person name="Larimer F."/>
            <person name="Land M."/>
            <person name="Hauser L."/>
            <person name="Kyrpides N."/>
            <person name="Ovchinnikova G."/>
            <person name="Zhao F."/>
            <person name="Li T."/>
            <person name="Liu Z."/>
            <person name="Overmann J."/>
            <person name="Bryant D.A."/>
            <person name="Richardson P."/>
        </authorList>
    </citation>
    <scope>NUCLEOTIDE SEQUENCE [LARGE SCALE GENOMIC DNA]</scope>
    <source>
        <strain evidence="6">DSM 245 / NBRC 103803 / 6330</strain>
    </source>
</reference>
<gene>
    <name evidence="5" type="ordered locus">Clim_1434</name>
</gene>